<feature type="active site" evidence="2">
    <location>
        <position position="254"/>
    </location>
</feature>
<dbReference type="Gene3D" id="3.40.605.10">
    <property type="entry name" value="Aldehyde Dehydrogenase, Chain A, domain 1"/>
    <property type="match status" value="1"/>
</dbReference>
<dbReference type="OrthoDB" id="9762913at2"/>
<evidence type="ECO:0000259" key="4">
    <source>
        <dbReference type="Pfam" id="PF00171"/>
    </source>
</evidence>
<dbReference type="EMBL" id="VYKL01000028">
    <property type="protein sequence ID" value="KAA9021063.1"/>
    <property type="molecule type" value="Genomic_DNA"/>
</dbReference>
<dbReference type="InterPro" id="IPR016162">
    <property type="entry name" value="Ald_DH_N"/>
</dbReference>
<reference evidence="5 6" key="1">
    <citation type="submission" date="2019-09" db="EMBL/GenBank/DDBJ databases">
        <title>Whole genome sequences of isolates from the Mars Exploration Rovers.</title>
        <authorList>
            <person name="Seuylemezian A."/>
            <person name="Vaishampayan P."/>
        </authorList>
    </citation>
    <scope>NUCLEOTIDE SEQUENCE [LARGE SCALE GENOMIC DNA]</scope>
    <source>
        <strain evidence="5 6">MER_TA_151</strain>
    </source>
</reference>
<feature type="domain" description="Aldehyde dehydrogenase" evidence="4">
    <location>
        <begin position="27"/>
        <end position="482"/>
    </location>
</feature>
<comment type="similarity">
    <text evidence="3">Belongs to the aldehyde dehydrogenase family.</text>
</comment>
<proteinExistence type="inferred from homology"/>
<dbReference type="InterPro" id="IPR015590">
    <property type="entry name" value="Aldehyde_DH_dom"/>
</dbReference>
<dbReference type="InterPro" id="IPR016161">
    <property type="entry name" value="Ald_DH/histidinol_DH"/>
</dbReference>
<dbReference type="InterPro" id="IPR029510">
    <property type="entry name" value="Ald_DH_CS_GLU"/>
</dbReference>
<keyword evidence="1 3" id="KW-0560">Oxidoreductase</keyword>
<dbReference type="PROSITE" id="PS00687">
    <property type="entry name" value="ALDEHYDE_DEHYDR_GLU"/>
    <property type="match status" value="1"/>
</dbReference>
<dbReference type="PROSITE" id="PS00070">
    <property type="entry name" value="ALDEHYDE_DEHYDR_CYS"/>
    <property type="match status" value="1"/>
</dbReference>
<dbReference type="Pfam" id="PF00171">
    <property type="entry name" value="Aldedh"/>
    <property type="match status" value="1"/>
</dbReference>
<keyword evidence="6" id="KW-1185">Reference proteome</keyword>
<evidence type="ECO:0000256" key="1">
    <source>
        <dbReference type="ARBA" id="ARBA00023002"/>
    </source>
</evidence>
<dbReference type="InterPro" id="IPR016163">
    <property type="entry name" value="Ald_DH_C"/>
</dbReference>
<dbReference type="GO" id="GO:0016620">
    <property type="term" value="F:oxidoreductase activity, acting on the aldehyde or oxo group of donors, NAD or NADP as acceptor"/>
    <property type="evidence" value="ECO:0007669"/>
    <property type="project" value="InterPro"/>
</dbReference>
<name>A0A5J5HMN8_9BACI</name>
<comment type="caution">
    <text evidence="5">The sequence shown here is derived from an EMBL/GenBank/DDBJ whole genome shotgun (WGS) entry which is preliminary data.</text>
</comment>
<dbReference type="SUPFAM" id="SSF53720">
    <property type="entry name" value="ALDH-like"/>
    <property type="match status" value="1"/>
</dbReference>
<evidence type="ECO:0000256" key="2">
    <source>
        <dbReference type="PROSITE-ProRule" id="PRU10007"/>
    </source>
</evidence>
<protein>
    <submittedName>
        <fullName evidence="5">Aldehyde dehydrogenase family protein</fullName>
    </submittedName>
</protein>
<sequence length="490" mass="54678">MKRLSINQVNVHQIDLWINHEDVKTDQYIEVVDPGRLTDRVGTIAQGRSHHVDQAVKAAHQAFLSWRDTPLEQRIQLLLDAADILQKNSNEYATLLTRETGMLLSACTRDIMASTMSIRETVKLAQEFFEPQYAEDEHTRIQIEKVPLGVVAAITPWNVPMGIAMGKVAPILITGNTVVLKPSPNASLAVSLAFREISKIFPPGVINIVHGDSEVGEALTSHPLVRKITLTGGERTAISIMKSAADSLKRVHFELGGNDPAIILDDANLEEALQQISDLTFRRSGQVCVATKRIYLPEKLYEDACEIFMSYVNQYKIGHGLNPDATFGPVNNQHQYRYVKSLIEKARQYARVTELGTKLEPDNWNNGYYIHPTVVTHVKNHQEIVQCEQFGPVVPLVSYQNEEEVLRMVNDTEYGLGSSVWTSDYERGLSIAKKIEAGCTGINGSIDSLLGMNLVPFGGVKRSGIGWERGMTGLNEYVNYHSITYHKSRI</sequence>
<dbReference type="Proteomes" id="UP000326671">
    <property type="component" value="Unassembled WGS sequence"/>
</dbReference>
<dbReference type="Gene3D" id="3.40.309.10">
    <property type="entry name" value="Aldehyde Dehydrogenase, Chain A, domain 2"/>
    <property type="match status" value="1"/>
</dbReference>
<organism evidence="5 6">
    <name type="scientific">Niallia endozanthoxylica</name>
    <dbReference type="NCBI Taxonomy" id="2036016"/>
    <lineage>
        <taxon>Bacteria</taxon>
        <taxon>Bacillati</taxon>
        <taxon>Bacillota</taxon>
        <taxon>Bacilli</taxon>
        <taxon>Bacillales</taxon>
        <taxon>Bacillaceae</taxon>
        <taxon>Niallia</taxon>
    </lineage>
</organism>
<evidence type="ECO:0000313" key="5">
    <source>
        <dbReference type="EMBL" id="KAA9021063.1"/>
    </source>
</evidence>
<accession>A0A5J5HMN8</accession>
<evidence type="ECO:0000313" key="6">
    <source>
        <dbReference type="Proteomes" id="UP000326671"/>
    </source>
</evidence>
<dbReference type="PANTHER" id="PTHR11699">
    <property type="entry name" value="ALDEHYDE DEHYDROGENASE-RELATED"/>
    <property type="match status" value="1"/>
</dbReference>
<dbReference type="AlphaFoldDB" id="A0A5J5HMN8"/>
<gene>
    <name evidence="5" type="ORF">F4V44_18135</name>
</gene>
<dbReference type="InterPro" id="IPR016160">
    <property type="entry name" value="Ald_DH_CS_CYS"/>
</dbReference>
<evidence type="ECO:0000256" key="3">
    <source>
        <dbReference type="RuleBase" id="RU003345"/>
    </source>
</evidence>